<dbReference type="InterPro" id="IPR027051">
    <property type="entry name" value="XdhC_Rossmann_dom"/>
</dbReference>
<dbReference type="EMBL" id="QEOP01000001">
    <property type="protein sequence ID" value="PVZ95660.1"/>
    <property type="molecule type" value="Genomic_DNA"/>
</dbReference>
<reference evidence="4 5" key="1">
    <citation type="submission" date="2018-05" db="EMBL/GenBank/DDBJ databases">
        <title>Amnibacterium sp. M8JJ-5, whole genome shotgun sequence.</title>
        <authorList>
            <person name="Tuo L."/>
        </authorList>
    </citation>
    <scope>NUCLEOTIDE SEQUENCE [LARGE SCALE GENOMIC DNA]</scope>
    <source>
        <strain evidence="4 5">M8JJ-5</strain>
    </source>
</reference>
<feature type="domain" description="XdhC- CoxI" evidence="2">
    <location>
        <begin position="12"/>
        <end position="77"/>
    </location>
</feature>
<evidence type="ECO:0000313" key="4">
    <source>
        <dbReference type="EMBL" id="PVZ95660.1"/>
    </source>
</evidence>
<dbReference type="InterPro" id="IPR003777">
    <property type="entry name" value="XdhC_CoxI"/>
</dbReference>
<evidence type="ECO:0000313" key="5">
    <source>
        <dbReference type="Proteomes" id="UP000244893"/>
    </source>
</evidence>
<evidence type="ECO:0000259" key="2">
    <source>
        <dbReference type="Pfam" id="PF02625"/>
    </source>
</evidence>
<evidence type="ECO:0000259" key="3">
    <source>
        <dbReference type="Pfam" id="PF13478"/>
    </source>
</evidence>
<name>A0A2V1HWT9_9MICO</name>
<gene>
    <name evidence="4" type="ORF">DDQ50_04035</name>
</gene>
<dbReference type="OrthoDB" id="9815497at2"/>
<dbReference type="Pfam" id="PF02625">
    <property type="entry name" value="XdhC_CoxI"/>
    <property type="match status" value="1"/>
</dbReference>
<organism evidence="4 5">
    <name type="scientific">Amnibacterium flavum</name>
    <dbReference type="NCBI Taxonomy" id="2173173"/>
    <lineage>
        <taxon>Bacteria</taxon>
        <taxon>Bacillati</taxon>
        <taxon>Actinomycetota</taxon>
        <taxon>Actinomycetes</taxon>
        <taxon>Micrococcales</taxon>
        <taxon>Microbacteriaceae</taxon>
        <taxon>Amnibacterium</taxon>
    </lineage>
</organism>
<feature type="region of interest" description="Disordered" evidence="1">
    <location>
        <begin position="354"/>
        <end position="373"/>
    </location>
</feature>
<evidence type="ECO:0008006" key="6">
    <source>
        <dbReference type="Google" id="ProtNLM"/>
    </source>
</evidence>
<feature type="compositionally biased region" description="Basic and acidic residues" evidence="1">
    <location>
        <begin position="356"/>
        <end position="373"/>
    </location>
</feature>
<dbReference type="AlphaFoldDB" id="A0A2V1HWT9"/>
<dbReference type="InterPro" id="IPR052698">
    <property type="entry name" value="MoCofactor_Util/Proc"/>
</dbReference>
<sequence length="373" mass="38614">MFEIADRLLAALDTGADTAIATVTRVLGSAPRTVGTSMALADGRVLGSISGGCVEGAAVEACERVLGSGRAETSRFGFSDDDAFAVGLSCGGELDIVVSRLDSPAVRAELEAASAGRPAGLATVVGGPAALLGATVAAGEGRGLGGDLDEAALRDAGVDDVSLDRIRAEVEAWFAAGRTGELIVECESRLSLLVETQRPAPLLVLVGAVEFASALAAAARPLGYRVVVCDARPAFATSARFPAAHEVVVEWPHLYLAACDIDERTVVCVLSHDDRFDIPVLREALESSAGYVGAMGSRRTHERRVAALREAGATAEAIERLHSPIGLDLGASTPEETAISILAEVLATRTGTTGRSLREIDGPIHSRREEPAR</sequence>
<evidence type="ECO:0000256" key="1">
    <source>
        <dbReference type="SAM" id="MobiDB-lite"/>
    </source>
</evidence>
<dbReference type="Gene3D" id="3.40.50.720">
    <property type="entry name" value="NAD(P)-binding Rossmann-like Domain"/>
    <property type="match status" value="1"/>
</dbReference>
<accession>A0A2V1HWT9</accession>
<dbReference type="Pfam" id="PF13478">
    <property type="entry name" value="XdhC_C"/>
    <property type="match status" value="1"/>
</dbReference>
<proteinExistence type="predicted"/>
<feature type="domain" description="XdhC Rossmann" evidence="3">
    <location>
        <begin position="203"/>
        <end position="345"/>
    </location>
</feature>
<dbReference type="PANTHER" id="PTHR30388:SF4">
    <property type="entry name" value="MOLYBDENUM COFACTOR INSERTION CHAPERONE PAOD"/>
    <property type="match status" value="1"/>
</dbReference>
<comment type="caution">
    <text evidence="4">The sequence shown here is derived from an EMBL/GenBank/DDBJ whole genome shotgun (WGS) entry which is preliminary data.</text>
</comment>
<dbReference type="Proteomes" id="UP000244893">
    <property type="component" value="Unassembled WGS sequence"/>
</dbReference>
<protein>
    <recommendedName>
        <fullName evidence="6">XshC-Cox1-family protein</fullName>
    </recommendedName>
</protein>
<keyword evidence="5" id="KW-1185">Reference proteome</keyword>
<dbReference type="PANTHER" id="PTHR30388">
    <property type="entry name" value="ALDEHYDE OXIDOREDUCTASE MOLYBDENUM COFACTOR ASSEMBLY PROTEIN"/>
    <property type="match status" value="1"/>
</dbReference>